<dbReference type="InterPro" id="IPR003594">
    <property type="entry name" value="HATPase_dom"/>
</dbReference>
<evidence type="ECO:0000256" key="6">
    <source>
        <dbReference type="ARBA" id="ARBA00023136"/>
    </source>
</evidence>
<dbReference type="InterPro" id="IPR050351">
    <property type="entry name" value="BphY/WalK/GraS-like"/>
</dbReference>
<dbReference type="SMART" id="SM00387">
    <property type="entry name" value="HATPase_c"/>
    <property type="match status" value="1"/>
</dbReference>
<evidence type="ECO:0000256" key="3">
    <source>
        <dbReference type="ARBA" id="ARBA00022553"/>
    </source>
</evidence>
<organism evidence="10 11">
    <name type="scientific">Geomesophilobacter sediminis</name>
    <dbReference type="NCBI Taxonomy" id="2798584"/>
    <lineage>
        <taxon>Bacteria</taxon>
        <taxon>Pseudomonadati</taxon>
        <taxon>Thermodesulfobacteriota</taxon>
        <taxon>Desulfuromonadia</taxon>
        <taxon>Geobacterales</taxon>
        <taxon>Geobacteraceae</taxon>
        <taxon>Geomesophilobacter</taxon>
    </lineage>
</organism>
<dbReference type="InterPro" id="IPR035965">
    <property type="entry name" value="PAS-like_dom_sf"/>
</dbReference>
<dbReference type="Gene3D" id="3.30.565.10">
    <property type="entry name" value="Histidine kinase-like ATPase, C-terminal domain"/>
    <property type="match status" value="1"/>
</dbReference>
<dbReference type="FunFam" id="3.30.565.10:FF:000006">
    <property type="entry name" value="Sensor histidine kinase WalK"/>
    <property type="match status" value="1"/>
</dbReference>
<dbReference type="PANTHER" id="PTHR42878">
    <property type="entry name" value="TWO-COMPONENT HISTIDINE KINASE"/>
    <property type="match status" value="1"/>
</dbReference>
<evidence type="ECO:0000256" key="5">
    <source>
        <dbReference type="ARBA" id="ARBA00022777"/>
    </source>
</evidence>
<dbReference type="InterPro" id="IPR003661">
    <property type="entry name" value="HisK_dim/P_dom"/>
</dbReference>
<keyword evidence="4" id="KW-0808">Transferase</keyword>
<keyword evidence="6 8" id="KW-0472">Membrane</keyword>
<dbReference type="CDD" id="cd00082">
    <property type="entry name" value="HisKA"/>
    <property type="match status" value="1"/>
</dbReference>
<dbReference type="GO" id="GO:0016020">
    <property type="term" value="C:membrane"/>
    <property type="evidence" value="ECO:0007669"/>
    <property type="project" value="UniProtKB-SubCell"/>
</dbReference>
<dbReference type="InterPro" id="IPR013656">
    <property type="entry name" value="PAS_4"/>
</dbReference>
<keyword evidence="8" id="KW-1133">Transmembrane helix</keyword>
<dbReference type="SUPFAM" id="SSF55785">
    <property type="entry name" value="PYP-like sensor domain (PAS domain)"/>
    <property type="match status" value="1"/>
</dbReference>
<gene>
    <name evidence="10" type="ORF">JFN93_23450</name>
</gene>
<dbReference type="Gene3D" id="3.30.450.20">
    <property type="entry name" value="PAS domain"/>
    <property type="match status" value="1"/>
</dbReference>
<dbReference type="EC" id="2.7.13.3" evidence="2"/>
<evidence type="ECO:0000256" key="8">
    <source>
        <dbReference type="SAM" id="Phobius"/>
    </source>
</evidence>
<dbReference type="InterPro" id="IPR004358">
    <property type="entry name" value="Sig_transdc_His_kin-like_C"/>
</dbReference>
<dbReference type="Proteomes" id="UP000636888">
    <property type="component" value="Unassembled WGS sequence"/>
</dbReference>
<proteinExistence type="predicted"/>
<dbReference type="NCBIfam" id="TIGR00229">
    <property type="entry name" value="sensory_box"/>
    <property type="match status" value="1"/>
</dbReference>
<dbReference type="SUPFAM" id="SSF47384">
    <property type="entry name" value="Homodimeric domain of signal transducing histidine kinase"/>
    <property type="match status" value="1"/>
</dbReference>
<dbReference type="AlphaFoldDB" id="A0A8J7M354"/>
<dbReference type="SMART" id="SM00388">
    <property type="entry name" value="HisKA"/>
    <property type="match status" value="1"/>
</dbReference>
<keyword evidence="8" id="KW-0812">Transmembrane</keyword>
<dbReference type="SUPFAM" id="SSF55874">
    <property type="entry name" value="ATPase domain of HSP90 chaperone/DNA topoisomerase II/histidine kinase"/>
    <property type="match status" value="1"/>
</dbReference>
<dbReference type="PROSITE" id="PS50109">
    <property type="entry name" value="HIS_KIN"/>
    <property type="match status" value="1"/>
</dbReference>
<evidence type="ECO:0000256" key="1">
    <source>
        <dbReference type="ARBA" id="ARBA00000085"/>
    </source>
</evidence>
<dbReference type="GO" id="GO:0007234">
    <property type="term" value="P:osmosensory signaling via phosphorelay pathway"/>
    <property type="evidence" value="ECO:0007669"/>
    <property type="project" value="TreeGrafter"/>
</dbReference>
<dbReference type="PRINTS" id="PR00344">
    <property type="entry name" value="BCTRLSENSOR"/>
</dbReference>
<dbReference type="InterPro" id="IPR000014">
    <property type="entry name" value="PAS"/>
</dbReference>
<accession>A0A8J7M354</accession>
<keyword evidence="7" id="KW-0175">Coiled coil</keyword>
<keyword evidence="3" id="KW-0597">Phosphoprotein</keyword>
<evidence type="ECO:0000313" key="11">
    <source>
        <dbReference type="Proteomes" id="UP000636888"/>
    </source>
</evidence>
<protein>
    <recommendedName>
        <fullName evidence="2">histidine kinase</fullName>
        <ecNumber evidence="2">2.7.13.3</ecNumber>
    </recommendedName>
</protein>
<dbReference type="PANTHER" id="PTHR42878:SF15">
    <property type="entry name" value="BACTERIOPHYTOCHROME"/>
    <property type="match status" value="1"/>
</dbReference>
<comment type="caution">
    <text evidence="10">The sequence shown here is derived from an EMBL/GenBank/DDBJ whole genome shotgun (WGS) entry which is preliminary data.</text>
</comment>
<dbReference type="InterPro" id="IPR036890">
    <property type="entry name" value="HATPase_C_sf"/>
</dbReference>
<dbReference type="Pfam" id="PF00512">
    <property type="entry name" value="HisKA"/>
    <property type="match status" value="1"/>
</dbReference>
<dbReference type="EMBL" id="JAEMHM010000027">
    <property type="protein sequence ID" value="MBJ6727674.1"/>
    <property type="molecule type" value="Genomic_DNA"/>
</dbReference>
<feature type="domain" description="Histidine kinase" evidence="9">
    <location>
        <begin position="276"/>
        <end position="488"/>
    </location>
</feature>
<keyword evidence="11" id="KW-1185">Reference proteome</keyword>
<dbReference type="GO" id="GO:0030295">
    <property type="term" value="F:protein kinase activator activity"/>
    <property type="evidence" value="ECO:0007669"/>
    <property type="project" value="TreeGrafter"/>
</dbReference>
<dbReference type="GO" id="GO:0000155">
    <property type="term" value="F:phosphorelay sensor kinase activity"/>
    <property type="evidence" value="ECO:0007669"/>
    <property type="project" value="InterPro"/>
</dbReference>
<reference evidence="10" key="1">
    <citation type="submission" date="2020-12" db="EMBL/GenBank/DDBJ databases">
        <title>Geomonas sp. Red875, isolated from river sediment.</title>
        <authorList>
            <person name="Xu Z."/>
            <person name="Zhang Z."/>
            <person name="Masuda Y."/>
            <person name="Itoh H."/>
            <person name="Senoo K."/>
        </authorList>
    </citation>
    <scope>NUCLEOTIDE SEQUENCE</scope>
    <source>
        <strain evidence="10">Red875</strain>
    </source>
</reference>
<sequence>MPEQQQTQDQITRLPYKVVGSYVVVGALWILFSDTLLDALVPDRSLLTRLEILKGWSFLAVTGTLLYVLIRHGLSLLAHNNALLAAREKHYRMLFEKMENGFAVHDIIFDPEGRAVDYQFVQFNPGYENITGLKAEDVVGKRAREVFPGIEPFWIETYGRVARTGVPSHFGGYLKDLGRYFEVSAFAVDEGRVAVVCSDVTEKRIVETELKKLHEALEERVTERTAQYVEANEQLKQEIAQRVHAEEEISWLNADLMRQKADLEAANRELEAFSFSVSHDLRAPLRHIHGFTKILQEEHADRLDPTGRNYLDRITRGCETMGVLIDELLQLARITRSEMHLKKVNLSAMAEKVAEELKQSDRDRAVEFRIQPGVQALGDETLLSLVLQNLLGNAYKYTGKKDCGVVEFGAELKDGQQVFFVRDNGAGFDMRYAGKLFGAFQRLHRQEDFEGSGVGLAIVQRIVHRHGGHVQGEGVPDEGATFSFTLGG</sequence>
<dbReference type="InterPro" id="IPR005467">
    <property type="entry name" value="His_kinase_dom"/>
</dbReference>
<evidence type="ECO:0000256" key="7">
    <source>
        <dbReference type="SAM" id="Coils"/>
    </source>
</evidence>
<dbReference type="RefSeq" id="WP_199386813.1">
    <property type="nucleotide sequence ID" value="NZ_JAEMHM010000027.1"/>
</dbReference>
<feature type="transmembrane region" description="Helical" evidence="8">
    <location>
        <begin position="14"/>
        <end position="32"/>
    </location>
</feature>
<dbReference type="Pfam" id="PF08448">
    <property type="entry name" value="PAS_4"/>
    <property type="match status" value="1"/>
</dbReference>
<dbReference type="Gene3D" id="1.10.287.130">
    <property type="match status" value="1"/>
</dbReference>
<feature type="coiled-coil region" evidence="7">
    <location>
        <begin position="214"/>
        <end position="273"/>
    </location>
</feature>
<evidence type="ECO:0000313" key="10">
    <source>
        <dbReference type="EMBL" id="MBJ6727674.1"/>
    </source>
</evidence>
<dbReference type="Pfam" id="PF02518">
    <property type="entry name" value="HATPase_c"/>
    <property type="match status" value="1"/>
</dbReference>
<evidence type="ECO:0000256" key="4">
    <source>
        <dbReference type="ARBA" id="ARBA00022679"/>
    </source>
</evidence>
<evidence type="ECO:0000256" key="2">
    <source>
        <dbReference type="ARBA" id="ARBA00012438"/>
    </source>
</evidence>
<comment type="catalytic activity">
    <reaction evidence="1">
        <text>ATP + protein L-histidine = ADP + protein N-phospho-L-histidine.</text>
        <dbReference type="EC" id="2.7.13.3"/>
    </reaction>
</comment>
<keyword evidence="5" id="KW-0418">Kinase</keyword>
<dbReference type="FunFam" id="1.10.287.130:FF:000070">
    <property type="entry name" value="Histidine kinase sensor protein"/>
    <property type="match status" value="1"/>
</dbReference>
<name>A0A8J7M354_9BACT</name>
<dbReference type="InterPro" id="IPR036097">
    <property type="entry name" value="HisK_dim/P_sf"/>
</dbReference>
<dbReference type="GO" id="GO:0000156">
    <property type="term" value="F:phosphorelay response regulator activity"/>
    <property type="evidence" value="ECO:0007669"/>
    <property type="project" value="TreeGrafter"/>
</dbReference>
<evidence type="ECO:0000259" key="9">
    <source>
        <dbReference type="PROSITE" id="PS50109"/>
    </source>
</evidence>